<dbReference type="EMBL" id="KQ976662">
    <property type="protein sequence ID" value="KYM78416.1"/>
    <property type="molecule type" value="Genomic_DNA"/>
</dbReference>
<protein>
    <submittedName>
        <fullName evidence="2">Uncharacterized protein</fullName>
    </submittedName>
</protein>
<dbReference type="AlphaFoldDB" id="A0A195B1R6"/>
<feature type="compositionally biased region" description="Polar residues" evidence="1">
    <location>
        <begin position="283"/>
        <end position="293"/>
    </location>
</feature>
<feature type="compositionally biased region" description="Basic and acidic residues" evidence="1">
    <location>
        <begin position="211"/>
        <end position="228"/>
    </location>
</feature>
<name>A0A195B1R6_9HYME</name>
<keyword evidence="3" id="KW-1185">Reference proteome</keyword>
<feature type="region of interest" description="Disordered" evidence="1">
    <location>
        <begin position="1"/>
        <end position="27"/>
    </location>
</feature>
<proteinExistence type="predicted"/>
<organism evidence="2 3">
    <name type="scientific">Atta colombica</name>
    <dbReference type="NCBI Taxonomy" id="520822"/>
    <lineage>
        <taxon>Eukaryota</taxon>
        <taxon>Metazoa</taxon>
        <taxon>Ecdysozoa</taxon>
        <taxon>Arthropoda</taxon>
        <taxon>Hexapoda</taxon>
        <taxon>Insecta</taxon>
        <taxon>Pterygota</taxon>
        <taxon>Neoptera</taxon>
        <taxon>Endopterygota</taxon>
        <taxon>Hymenoptera</taxon>
        <taxon>Apocrita</taxon>
        <taxon>Aculeata</taxon>
        <taxon>Formicoidea</taxon>
        <taxon>Formicidae</taxon>
        <taxon>Myrmicinae</taxon>
        <taxon>Atta</taxon>
    </lineage>
</organism>
<sequence length="400" mass="45508">MNYSGIVSKSAHRVAASKNDDDRSPAEFGALTSAPPWSRVKHLTRCFFVFAGEWGNSFACDIVTEIRPGMLTPEMERSAATGADKTPTLRGDAGVSRLLIGDDGDRWPYILVASYTERTISLKYYPSNLSWRRRRFGFAEIRVAYVPKKKEQKDGDRKAKSGGDDGCREPSSRRRVTVKEHSGPWKRRDRRRRRREKKDGRCKRKMSLGDTRARMTGSDRRSDGHESEVVRVSPRRRWWWWQRRSSSSSSSSLRGAADAVVPGLATARAPGRRERRYRVSPQPRASSKSDSFCRSTTTSSSSRYLLLLRQQLARIAAVAVRSFVGGKASPVTVTVLYACVRTRVRACRVVRLIKRRRTTTSTGVRDADSGSRTWPSYRYYRLPARIPRDVRRRSERGHVS</sequence>
<feature type="region of interest" description="Disordered" evidence="1">
    <location>
        <begin position="149"/>
        <end position="228"/>
    </location>
</feature>
<feature type="compositionally biased region" description="Basic residues" evidence="1">
    <location>
        <begin position="184"/>
        <end position="206"/>
    </location>
</feature>
<dbReference type="Proteomes" id="UP000078540">
    <property type="component" value="Unassembled WGS sequence"/>
</dbReference>
<feature type="compositionally biased region" description="Basic and acidic residues" evidence="1">
    <location>
        <begin position="149"/>
        <end position="183"/>
    </location>
</feature>
<evidence type="ECO:0000313" key="3">
    <source>
        <dbReference type="Proteomes" id="UP000078540"/>
    </source>
</evidence>
<evidence type="ECO:0000313" key="2">
    <source>
        <dbReference type="EMBL" id="KYM78416.1"/>
    </source>
</evidence>
<reference evidence="2 3" key="1">
    <citation type="submission" date="2015-09" db="EMBL/GenBank/DDBJ databases">
        <title>Atta colombica WGS genome.</title>
        <authorList>
            <person name="Nygaard S."/>
            <person name="Hu H."/>
            <person name="Boomsma J."/>
            <person name="Zhang G."/>
        </authorList>
    </citation>
    <scope>NUCLEOTIDE SEQUENCE [LARGE SCALE GENOMIC DNA]</scope>
    <source>
        <strain evidence="2">Treedump-2</strain>
        <tissue evidence="2">Whole body</tissue>
    </source>
</reference>
<accession>A0A195B1R6</accession>
<evidence type="ECO:0000256" key="1">
    <source>
        <dbReference type="SAM" id="MobiDB-lite"/>
    </source>
</evidence>
<gene>
    <name evidence="2" type="ORF">ALC53_11071</name>
</gene>
<feature type="region of interest" description="Disordered" evidence="1">
    <location>
        <begin position="248"/>
        <end position="296"/>
    </location>
</feature>